<dbReference type="Pfam" id="PF11743">
    <property type="entry name" value="DUF3301"/>
    <property type="match status" value="1"/>
</dbReference>
<dbReference type="AlphaFoldDB" id="W7QK91"/>
<evidence type="ECO:0008006" key="3">
    <source>
        <dbReference type="Google" id="ProtNLM"/>
    </source>
</evidence>
<dbReference type="Proteomes" id="UP000019276">
    <property type="component" value="Unassembled WGS sequence"/>
</dbReference>
<dbReference type="InterPro" id="IPR021732">
    <property type="entry name" value="DUF3301"/>
</dbReference>
<protein>
    <recommendedName>
        <fullName evidence="3">DUF3301 domain-containing protein</fullName>
    </recommendedName>
</protein>
<organism evidence="1 2">
    <name type="scientific">Catenovulum agarivorans DS-2</name>
    <dbReference type="NCBI Taxonomy" id="1328313"/>
    <lineage>
        <taxon>Bacteria</taxon>
        <taxon>Pseudomonadati</taxon>
        <taxon>Pseudomonadota</taxon>
        <taxon>Gammaproteobacteria</taxon>
        <taxon>Alteromonadales</taxon>
        <taxon>Alteromonadaceae</taxon>
        <taxon>Catenovulum</taxon>
    </lineage>
</organism>
<dbReference type="STRING" id="1328313.DS2_01355"/>
<dbReference type="eggNOG" id="ENOG50333AT">
    <property type="taxonomic scope" value="Bacteria"/>
</dbReference>
<dbReference type="OrthoDB" id="5959530at2"/>
<keyword evidence="2" id="KW-1185">Reference proteome</keyword>
<evidence type="ECO:0000313" key="1">
    <source>
        <dbReference type="EMBL" id="EWH12326.1"/>
    </source>
</evidence>
<accession>W7QK91</accession>
<name>W7QK91_9ALTE</name>
<evidence type="ECO:0000313" key="2">
    <source>
        <dbReference type="Proteomes" id="UP000019276"/>
    </source>
</evidence>
<comment type="caution">
    <text evidence="1">The sequence shown here is derived from an EMBL/GenBank/DDBJ whole genome shotgun (WGS) entry which is preliminary data.</text>
</comment>
<reference evidence="1 2" key="1">
    <citation type="journal article" date="2014" name="Genome Announc.">
        <title>Draft Genome Sequence of the Agar-Degrading Bacterium Catenovulum sp. Strain DS-2, Isolated from Intestines of Haliotis diversicolor.</title>
        <authorList>
            <person name="Shan D."/>
            <person name="Li X."/>
            <person name="Gu Z."/>
            <person name="Wei G."/>
            <person name="Gao Z."/>
            <person name="Shao Z."/>
        </authorList>
    </citation>
    <scope>NUCLEOTIDE SEQUENCE [LARGE SCALE GENOMIC DNA]</scope>
    <source>
        <strain evidence="1 2">DS-2</strain>
    </source>
</reference>
<gene>
    <name evidence="1" type="ORF">DS2_01355</name>
</gene>
<proteinExistence type="predicted"/>
<sequence length="103" mass="11947">MVQLIDILVIALLVAVILQFWLLRKQSEAALAYAQDYCERNGLQFVSASRKRTRIKLFQRNLIEWHSQFAFEFSGNGEDLCQGQLSLVDQRLIDVKAEAYRIN</sequence>
<dbReference type="RefSeq" id="WP_035012788.1">
    <property type="nucleotide sequence ID" value="NZ_ARZY01000001.1"/>
</dbReference>
<dbReference type="EMBL" id="ARZY01000001">
    <property type="protein sequence ID" value="EWH12326.1"/>
    <property type="molecule type" value="Genomic_DNA"/>
</dbReference>